<evidence type="ECO:0000313" key="2">
    <source>
        <dbReference type="Proteomes" id="UP000054485"/>
    </source>
</evidence>
<keyword evidence="2" id="KW-1185">Reference proteome</keyword>
<gene>
    <name evidence="1" type="ORF">CY34DRAFT_812601</name>
</gene>
<dbReference type="HOGENOM" id="CLU_2470589_0_0_1"/>
<protein>
    <submittedName>
        <fullName evidence="1">Uncharacterized protein</fullName>
    </submittedName>
</protein>
<reference evidence="2" key="2">
    <citation type="submission" date="2015-01" db="EMBL/GenBank/DDBJ databases">
        <title>Evolutionary Origins and Diversification of the Mycorrhizal Mutualists.</title>
        <authorList>
            <consortium name="DOE Joint Genome Institute"/>
            <consortium name="Mycorrhizal Genomics Consortium"/>
            <person name="Kohler A."/>
            <person name="Kuo A."/>
            <person name="Nagy L.G."/>
            <person name="Floudas D."/>
            <person name="Copeland A."/>
            <person name="Barry K.W."/>
            <person name="Cichocki N."/>
            <person name="Veneault-Fourrey C."/>
            <person name="LaButti K."/>
            <person name="Lindquist E.A."/>
            <person name="Lipzen A."/>
            <person name="Lundell T."/>
            <person name="Morin E."/>
            <person name="Murat C."/>
            <person name="Riley R."/>
            <person name="Ohm R."/>
            <person name="Sun H."/>
            <person name="Tunlid A."/>
            <person name="Henrissat B."/>
            <person name="Grigoriev I.V."/>
            <person name="Hibbett D.S."/>
            <person name="Martin F."/>
        </authorList>
    </citation>
    <scope>NUCLEOTIDE SEQUENCE [LARGE SCALE GENOMIC DNA]</scope>
    <source>
        <strain evidence="2">UH-Slu-Lm8-n1</strain>
    </source>
</reference>
<name>A0A0C9ZZC4_9AGAM</name>
<proteinExistence type="predicted"/>
<dbReference type="EMBL" id="KN835692">
    <property type="protein sequence ID" value="KIK34876.1"/>
    <property type="molecule type" value="Genomic_DNA"/>
</dbReference>
<organism evidence="1 2">
    <name type="scientific">Suillus luteus UH-Slu-Lm8-n1</name>
    <dbReference type="NCBI Taxonomy" id="930992"/>
    <lineage>
        <taxon>Eukaryota</taxon>
        <taxon>Fungi</taxon>
        <taxon>Dikarya</taxon>
        <taxon>Basidiomycota</taxon>
        <taxon>Agaricomycotina</taxon>
        <taxon>Agaricomycetes</taxon>
        <taxon>Agaricomycetidae</taxon>
        <taxon>Boletales</taxon>
        <taxon>Suillineae</taxon>
        <taxon>Suillaceae</taxon>
        <taxon>Suillus</taxon>
    </lineage>
</organism>
<accession>A0A0C9ZZC4</accession>
<dbReference type="AlphaFoldDB" id="A0A0C9ZZC4"/>
<dbReference type="InParanoid" id="A0A0C9ZZC4"/>
<dbReference type="OrthoDB" id="3269466at2759"/>
<evidence type="ECO:0000313" key="1">
    <source>
        <dbReference type="EMBL" id="KIK34876.1"/>
    </source>
</evidence>
<dbReference type="Proteomes" id="UP000054485">
    <property type="component" value="Unassembled WGS sequence"/>
</dbReference>
<reference evidence="1 2" key="1">
    <citation type="submission" date="2014-04" db="EMBL/GenBank/DDBJ databases">
        <authorList>
            <consortium name="DOE Joint Genome Institute"/>
            <person name="Kuo A."/>
            <person name="Ruytinx J."/>
            <person name="Rineau F."/>
            <person name="Colpaert J."/>
            <person name="Kohler A."/>
            <person name="Nagy L.G."/>
            <person name="Floudas D."/>
            <person name="Copeland A."/>
            <person name="Barry K.W."/>
            <person name="Cichocki N."/>
            <person name="Veneault-Fourrey C."/>
            <person name="LaButti K."/>
            <person name="Lindquist E.A."/>
            <person name="Lipzen A."/>
            <person name="Lundell T."/>
            <person name="Morin E."/>
            <person name="Murat C."/>
            <person name="Sun H."/>
            <person name="Tunlid A."/>
            <person name="Henrissat B."/>
            <person name="Grigoriev I.V."/>
            <person name="Hibbett D.S."/>
            <person name="Martin F."/>
            <person name="Nordberg H.P."/>
            <person name="Cantor M.N."/>
            <person name="Hua S.X."/>
        </authorList>
    </citation>
    <scope>NUCLEOTIDE SEQUENCE [LARGE SCALE GENOMIC DNA]</scope>
    <source>
        <strain evidence="1 2">UH-Slu-Lm8-n1</strain>
    </source>
</reference>
<sequence>MVSTLSVRPTMLCLPHPSTATFWPLPATSSASLSVLSLFSQMVLSQLLILHSSTFPNGSRSCFTHCYSTAIWMKLSIKLAIYVATFSA</sequence>